<feature type="domain" description="CRIB" evidence="12">
    <location>
        <begin position="542"/>
        <end position="556"/>
    </location>
</feature>
<feature type="compositionally biased region" description="Polar residues" evidence="10">
    <location>
        <begin position="1052"/>
        <end position="1083"/>
    </location>
</feature>
<feature type="compositionally biased region" description="Basic and acidic residues" evidence="10">
    <location>
        <begin position="583"/>
        <end position="592"/>
    </location>
</feature>
<dbReference type="PROSITE" id="PS50108">
    <property type="entry name" value="CRIB"/>
    <property type="match status" value="1"/>
</dbReference>
<keyword evidence="5 13" id="KW-0418">Kinase</keyword>
<sequence>MAALATKSANSGSGCGSSNLTLYEFLLEAELGHYYDLLKNNLKIATVSQLKYVEEEDLSLVGMTKPEQRRLRKYFQKYFPQTYLKKIKKMILPKNKEETETNSYAFVEGSNENRAPIRVPSKHIISADSIVINKELGVGEFGVVQQGVWTNEEGERVQVAIKCLSKQRMQNNSMEFLKEAAIMHSIDHKHIVRLYGVVLETNSLMLITELAPLRSLLECLKEPALRPSFPIISLCEFAYQICDGMQYLESKRLIHRDLAARNILVFSKNKVKISDFGLSRALGVGKDYYQTNFNVNLKLPIAWCAPECINYLRFTTASDVWAYGVTLWEMFSYGFQPWAALTGQQILEAIDEPSCQRLEQPECCPKEYYSIMLRCWEHEPSNRPKFCEIAKMLPDCKPELVQIVKENTDILADGSPAKSKKEYLSYSIGDIITVLDKKPLTSSASSVLSSSPASLYSMSSNSSDNQITWWKGALNNGKTGLFNPSNSVAYLGQNLPTSGTNPSNGATSTTSTSFIRGILDSKTGQNSNSLYSSKRRIKPEMISRPQNDLKHTGHVGADGAFFGDISFLGDKYHQLPKQIVASYKDDKSERSSLTRTSSDLSDKTPLLTKCSSSAIEGKSGPASEQWNESLSCKPNSKCGKDCLKLKNGVDATHEYHEIGDECCLESPQFETLDFGPSLMDEVFKELEIIKPDFVNDISEQQKTINDCNTNVKNEIKEIASKLALNKETGKKKQAMVKPISAADQQSLDSAINLAKELATRSMLEFEGRTSALDNGPSSADSPKTPTSPNKKKFSFKFKNSPKIERRNFSEETENIPDIQATITEEAKEAYNALVEKGEGLERSKSDAQEKRNLVSNNIAHFNSHDSSDAENECIDANPLRMLRSGVTVIPKIRGNKPRFTAAPQTASLARLTANVNRSTLGTPPPVPTINNIDNASQNLLPLPPRDRTKPQPVLKHHHRKHPLVLPHSFSTEGAEQEPVMSTFKPHLPVLKQVSCPEPPASYVNSLIQKASEEKHQSVASPKKTAPIPPPKPARSYLVEDSFEMQIQTAIDNMDSIPSTVTPNSVDTVDSPNASREQQSNNHHVSCEDLLDFAADKPKRTSGREKGSDSDEVRVMQKVLANEVQVSADECMDILHDTNWNVHNAIKCIRLRETLKLHSIYLNCNWAEMLAKFNWNVRQASNYLIATQGLPEDTTEV</sequence>
<feature type="domain" description="Protein kinase" evidence="11">
    <location>
        <begin position="130"/>
        <end position="400"/>
    </location>
</feature>
<dbReference type="FunFam" id="1.10.510.10:FF:001118">
    <property type="entry name" value="Tyrosine-protein kinase PR2"/>
    <property type="match status" value="1"/>
</dbReference>
<evidence type="ECO:0000256" key="10">
    <source>
        <dbReference type="SAM" id="MobiDB-lite"/>
    </source>
</evidence>
<comment type="catalytic activity">
    <reaction evidence="8">
        <text>L-threonyl-[protein] + ATP = O-phospho-L-threonyl-[protein] + ADP + H(+)</text>
        <dbReference type="Rhea" id="RHEA:46608"/>
        <dbReference type="Rhea" id="RHEA-COMP:11060"/>
        <dbReference type="Rhea" id="RHEA-COMP:11605"/>
        <dbReference type="ChEBI" id="CHEBI:15378"/>
        <dbReference type="ChEBI" id="CHEBI:30013"/>
        <dbReference type="ChEBI" id="CHEBI:30616"/>
        <dbReference type="ChEBI" id="CHEBI:61977"/>
        <dbReference type="ChEBI" id="CHEBI:456216"/>
        <dbReference type="EC" id="2.7.11.1"/>
    </reaction>
</comment>
<dbReference type="Proteomes" id="UP000285301">
    <property type="component" value="Unassembled WGS sequence"/>
</dbReference>
<dbReference type="GO" id="GO:0005524">
    <property type="term" value="F:ATP binding"/>
    <property type="evidence" value="ECO:0007669"/>
    <property type="project" value="UniProtKB-UniRule"/>
</dbReference>
<dbReference type="Gene3D" id="2.30.30.40">
    <property type="entry name" value="SH3 Domains"/>
    <property type="match status" value="1"/>
</dbReference>
<evidence type="ECO:0000256" key="2">
    <source>
        <dbReference type="ARBA" id="ARBA00022443"/>
    </source>
</evidence>
<evidence type="ECO:0000313" key="14">
    <source>
        <dbReference type="Proteomes" id="UP000285301"/>
    </source>
</evidence>
<dbReference type="PROSITE" id="PS00107">
    <property type="entry name" value="PROTEIN_KINASE_ATP"/>
    <property type="match status" value="1"/>
</dbReference>
<dbReference type="InterPro" id="IPR011009">
    <property type="entry name" value="Kinase-like_dom_sf"/>
</dbReference>
<name>A0A3S3PNQ6_9ACAR</name>
<keyword evidence="3" id="KW-0808">Transferase</keyword>
<evidence type="ECO:0000256" key="9">
    <source>
        <dbReference type="PROSITE-ProRule" id="PRU10141"/>
    </source>
</evidence>
<dbReference type="PROSITE" id="PS00109">
    <property type="entry name" value="PROTEIN_KINASE_TYR"/>
    <property type="match status" value="1"/>
</dbReference>
<dbReference type="GO" id="GO:0004715">
    <property type="term" value="F:non-membrane spanning protein tyrosine kinase activity"/>
    <property type="evidence" value="ECO:0007669"/>
    <property type="project" value="UniProtKB-EC"/>
</dbReference>
<dbReference type="CDD" id="cd09539">
    <property type="entry name" value="SAM_TNK-like"/>
    <property type="match status" value="1"/>
</dbReference>
<dbReference type="SUPFAM" id="SSF56112">
    <property type="entry name" value="Protein kinase-like (PK-like)"/>
    <property type="match status" value="1"/>
</dbReference>
<dbReference type="InterPro" id="IPR008266">
    <property type="entry name" value="Tyr_kinase_AS"/>
</dbReference>
<gene>
    <name evidence="13" type="ORF">B4U79_13079</name>
</gene>
<evidence type="ECO:0000259" key="11">
    <source>
        <dbReference type="PROSITE" id="PS50011"/>
    </source>
</evidence>
<organism evidence="13 14">
    <name type="scientific">Dinothrombium tinctorium</name>
    <dbReference type="NCBI Taxonomy" id="1965070"/>
    <lineage>
        <taxon>Eukaryota</taxon>
        <taxon>Metazoa</taxon>
        <taxon>Ecdysozoa</taxon>
        <taxon>Arthropoda</taxon>
        <taxon>Chelicerata</taxon>
        <taxon>Arachnida</taxon>
        <taxon>Acari</taxon>
        <taxon>Acariformes</taxon>
        <taxon>Trombidiformes</taxon>
        <taxon>Prostigmata</taxon>
        <taxon>Anystina</taxon>
        <taxon>Parasitengona</taxon>
        <taxon>Trombidioidea</taxon>
        <taxon>Trombidiidae</taxon>
        <taxon>Dinothrombium</taxon>
    </lineage>
</organism>
<dbReference type="CDD" id="cd05040">
    <property type="entry name" value="PTKc_Ack_like"/>
    <property type="match status" value="1"/>
</dbReference>
<evidence type="ECO:0000256" key="3">
    <source>
        <dbReference type="ARBA" id="ARBA00022679"/>
    </source>
</evidence>
<evidence type="ECO:0000256" key="7">
    <source>
        <dbReference type="ARBA" id="ARBA00023137"/>
    </source>
</evidence>
<dbReference type="PROSITE" id="PS50011">
    <property type="entry name" value="PROTEIN_KINASE_DOM"/>
    <property type="match status" value="1"/>
</dbReference>
<feature type="region of interest" description="Disordered" evidence="10">
    <location>
        <begin position="583"/>
        <end position="604"/>
    </location>
</feature>
<dbReference type="InterPro" id="IPR001245">
    <property type="entry name" value="Ser-Thr/Tyr_kinase_cat_dom"/>
</dbReference>
<evidence type="ECO:0000313" key="13">
    <source>
        <dbReference type="EMBL" id="RWS16232.1"/>
    </source>
</evidence>
<feature type="region of interest" description="Disordered" evidence="10">
    <location>
        <begin position="769"/>
        <end position="806"/>
    </location>
</feature>
<dbReference type="STRING" id="1965070.A0A3S3PNQ6"/>
<dbReference type="PANTHER" id="PTHR24418">
    <property type="entry name" value="TYROSINE-PROTEIN KINASE"/>
    <property type="match status" value="1"/>
</dbReference>
<dbReference type="Gene3D" id="1.10.510.10">
    <property type="entry name" value="Transferase(Phosphotransferase) domain 1"/>
    <property type="match status" value="1"/>
</dbReference>
<dbReference type="InterPro" id="IPR000095">
    <property type="entry name" value="CRIB_dom"/>
</dbReference>
<dbReference type="InterPro" id="IPR049587">
    <property type="entry name" value="TNK-like_SAM"/>
</dbReference>
<dbReference type="Gene3D" id="3.30.200.20">
    <property type="entry name" value="Phosphorylase Kinase, domain 1"/>
    <property type="match status" value="1"/>
</dbReference>
<evidence type="ECO:0000256" key="1">
    <source>
        <dbReference type="ARBA" id="ARBA00011903"/>
    </source>
</evidence>
<feature type="compositionally biased region" description="Polar residues" evidence="10">
    <location>
        <begin position="771"/>
        <end position="780"/>
    </location>
</feature>
<evidence type="ECO:0000259" key="12">
    <source>
        <dbReference type="PROSITE" id="PS50108"/>
    </source>
</evidence>
<keyword evidence="2" id="KW-0728">SH3 domain</keyword>
<keyword evidence="4 9" id="KW-0547">Nucleotide-binding</keyword>
<proteinExistence type="predicted"/>
<dbReference type="InterPro" id="IPR017441">
    <property type="entry name" value="Protein_kinase_ATP_BS"/>
</dbReference>
<protein>
    <recommendedName>
        <fullName evidence="1">non-specific protein-tyrosine kinase</fullName>
        <ecNumber evidence="1">2.7.10.2</ecNumber>
    </recommendedName>
</protein>
<dbReference type="GO" id="GO:0004674">
    <property type="term" value="F:protein serine/threonine kinase activity"/>
    <property type="evidence" value="ECO:0007669"/>
    <property type="project" value="UniProtKB-EC"/>
</dbReference>
<evidence type="ECO:0000256" key="6">
    <source>
        <dbReference type="ARBA" id="ARBA00022840"/>
    </source>
</evidence>
<evidence type="ECO:0000256" key="5">
    <source>
        <dbReference type="ARBA" id="ARBA00022777"/>
    </source>
</evidence>
<dbReference type="EC" id="2.7.10.2" evidence="1"/>
<dbReference type="InterPro" id="IPR050198">
    <property type="entry name" value="Non-receptor_tyrosine_kinases"/>
</dbReference>
<dbReference type="OrthoDB" id="4062651at2759"/>
<dbReference type="AlphaFoldDB" id="A0A3S3PNQ6"/>
<evidence type="ECO:0000256" key="8">
    <source>
        <dbReference type="ARBA" id="ARBA00047899"/>
    </source>
</evidence>
<keyword evidence="14" id="KW-1185">Reference proteome</keyword>
<accession>A0A3S3PNQ6</accession>
<dbReference type="InterPro" id="IPR020635">
    <property type="entry name" value="Tyr_kinase_cat_dom"/>
</dbReference>
<feature type="binding site" evidence="9">
    <location>
        <position position="162"/>
    </location>
    <ligand>
        <name>ATP</name>
        <dbReference type="ChEBI" id="CHEBI:30616"/>
    </ligand>
</feature>
<dbReference type="Pfam" id="PF07714">
    <property type="entry name" value="PK_Tyr_Ser-Thr"/>
    <property type="match status" value="1"/>
</dbReference>
<dbReference type="CDD" id="cd00132">
    <property type="entry name" value="CRIB"/>
    <property type="match status" value="1"/>
</dbReference>
<feature type="region of interest" description="Disordered" evidence="10">
    <location>
        <begin position="1052"/>
        <end position="1085"/>
    </location>
</feature>
<dbReference type="GO" id="GO:0002009">
    <property type="term" value="P:morphogenesis of an epithelium"/>
    <property type="evidence" value="ECO:0007669"/>
    <property type="project" value="UniProtKB-ARBA"/>
</dbReference>
<dbReference type="InterPro" id="IPR055175">
    <property type="entry name" value="ACK/TNK-like_SAM"/>
</dbReference>
<dbReference type="SMART" id="SM00219">
    <property type="entry name" value="TyrKc"/>
    <property type="match status" value="1"/>
</dbReference>
<comment type="caution">
    <text evidence="13">The sequence shown here is derived from an EMBL/GenBank/DDBJ whole genome shotgun (WGS) entry which is preliminary data.</text>
</comment>
<dbReference type="InterPro" id="IPR000719">
    <property type="entry name" value="Prot_kinase_dom"/>
</dbReference>
<dbReference type="PRINTS" id="PR00109">
    <property type="entry name" value="TYRKINASE"/>
</dbReference>
<keyword evidence="6 9" id="KW-0067">ATP-binding</keyword>
<dbReference type="SMART" id="SM00285">
    <property type="entry name" value="PBD"/>
    <property type="match status" value="1"/>
</dbReference>
<dbReference type="EMBL" id="NCKU01000265">
    <property type="protein sequence ID" value="RWS16232.1"/>
    <property type="molecule type" value="Genomic_DNA"/>
</dbReference>
<keyword evidence="7" id="KW-0829">Tyrosine-protein kinase</keyword>
<reference evidence="13 14" key="1">
    <citation type="journal article" date="2018" name="Gigascience">
        <title>Genomes of trombidid mites reveal novel predicted allergens and laterally-transferred genes associated with secondary metabolism.</title>
        <authorList>
            <person name="Dong X."/>
            <person name="Chaisiri K."/>
            <person name="Xia D."/>
            <person name="Armstrong S.D."/>
            <person name="Fang Y."/>
            <person name="Donnelly M.J."/>
            <person name="Kadowaki T."/>
            <person name="McGarry J.W."/>
            <person name="Darby A.C."/>
            <person name="Makepeace B.L."/>
        </authorList>
    </citation>
    <scope>NUCLEOTIDE SEQUENCE [LARGE SCALE GENOMIC DNA]</scope>
    <source>
        <strain evidence="13">UoL-WK</strain>
    </source>
</reference>
<evidence type="ECO:0000256" key="4">
    <source>
        <dbReference type="ARBA" id="ARBA00022741"/>
    </source>
</evidence>
<dbReference type="Pfam" id="PF22931">
    <property type="entry name" value="SAM_TNK"/>
    <property type="match status" value="1"/>
</dbReference>
<feature type="region of interest" description="Disordered" evidence="10">
    <location>
        <begin position="937"/>
        <end position="959"/>
    </location>
</feature>